<evidence type="ECO:0000256" key="6">
    <source>
        <dbReference type="ARBA" id="ARBA00022989"/>
    </source>
</evidence>
<evidence type="ECO:0000256" key="9">
    <source>
        <dbReference type="SAM" id="Phobius"/>
    </source>
</evidence>
<feature type="transmembrane region" description="Helical" evidence="9">
    <location>
        <begin position="305"/>
        <end position="327"/>
    </location>
</feature>
<feature type="transmembrane region" description="Helical" evidence="9">
    <location>
        <begin position="467"/>
        <end position="500"/>
    </location>
</feature>
<reference evidence="10 11" key="1">
    <citation type="submission" date="2019-09" db="EMBL/GenBank/DDBJ databases">
        <title>Characterisation of the sponge microbiome using genome-centric metagenomics.</title>
        <authorList>
            <person name="Engelberts J.P."/>
            <person name="Robbins S.J."/>
            <person name="De Goeij J.M."/>
            <person name="Aranda M."/>
            <person name="Bell S.C."/>
            <person name="Webster N.S."/>
        </authorList>
    </citation>
    <scope>NUCLEOTIDE SEQUENCE [LARGE SCALE GENOMIC DNA]</scope>
    <source>
        <strain evidence="10">SB0662_bin_43</strain>
    </source>
</reference>
<feature type="transmembrane region" description="Helical" evidence="9">
    <location>
        <begin position="440"/>
        <end position="461"/>
    </location>
</feature>
<keyword evidence="2" id="KW-0813">Transport</keyword>
<feature type="transmembrane region" description="Helical" evidence="9">
    <location>
        <begin position="567"/>
        <end position="590"/>
    </location>
</feature>
<organism evidence="10 11">
    <name type="scientific">Candidatus Spechtbacteria bacterium SB0662_bin_43</name>
    <dbReference type="NCBI Taxonomy" id="2604897"/>
    <lineage>
        <taxon>Bacteria</taxon>
        <taxon>Candidatus Spechtiibacteriota</taxon>
    </lineage>
</organism>
<feature type="transmembrane region" description="Helical" evidence="9">
    <location>
        <begin position="6"/>
        <end position="27"/>
    </location>
</feature>
<evidence type="ECO:0000256" key="3">
    <source>
        <dbReference type="ARBA" id="ARBA00022692"/>
    </source>
</evidence>
<feature type="transmembrane region" description="Helical" evidence="9">
    <location>
        <begin position="272"/>
        <end position="293"/>
    </location>
</feature>
<sequence length="648" mass="69953">MVDTFLLSALIASTFLAGSVLVALVVLHRMPAVGQVKSFIVTLESVAFSYFRRVYQAIFILSFLGAVLLFFAIGIQGVTGFLIGTGVSLCVSYYVAVFFCKIVGRLQGGTRESKERRFHTAFTASGVLGIGVFAVSLVEVAALYHIFSEHKEVLVGAVVGHSMLLFFVKMGGGVLQNVSQSYTEDTSMHKKALSLVSFLVAKSVNGSGGAIDAVQSFVLVMTSMIILESLLLVSFFDVPTVLLIVGIVGMVSATISVLIMRSGSFIGSFRAISTVIIGSMVMSALLVPGAVYWFGGDIPQTQLFILYGCMVIGLVMSGSVMFTHYYYTATFRAMRRIVQASKENDISAFIRSIGVGLESVAIPALSVSIALVGGYMIGDMYGVLAVVAGFLLIMPLLLVLYFFALFAPSSILDSDDSSSYSVAQFLENAQQASLAITRGYGFFIACIASILLFLSIGYSVVSQEQHLIASFVAVPYFVSGILLGCCAAFLFLSGVLSLAIKVSHRITERIKTYQADKREEYRIKDFSWITDTTSRLVQRESLYPLFLLLAATPLVIVTLKAQAVTGFVVGVIACSFLLSFSLFILGVAWSSAHHSVSSGKNDLARSQRRTIRYIASATDIFKEGIVETMSVFMKTVVALAFLLLPFVL</sequence>
<protein>
    <submittedName>
        <fullName evidence="10">Sodium/proton-translocating pyrophosphatase</fullName>
    </submittedName>
</protein>
<evidence type="ECO:0000256" key="5">
    <source>
        <dbReference type="ARBA" id="ARBA00022967"/>
    </source>
</evidence>
<evidence type="ECO:0000256" key="4">
    <source>
        <dbReference type="ARBA" id="ARBA00022842"/>
    </source>
</evidence>
<dbReference type="PANTHER" id="PTHR31998">
    <property type="entry name" value="K(+)-INSENSITIVE PYROPHOSPHATE-ENERGIZED PROTON PUMP"/>
    <property type="match status" value="1"/>
</dbReference>
<feature type="transmembrane region" description="Helical" evidence="9">
    <location>
        <begin position="383"/>
        <end position="407"/>
    </location>
</feature>
<evidence type="ECO:0000313" key="11">
    <source>
        <dbReference type="Proteomes" id="UP000449092"/>
    </source>
</evidence>
<dbReference type="EMBL" id="VXOY01000020">
    <property type="protein sequence ID" value="MYE38339.1"/>
    <property type="molecule type" value="Genomic_DNA"/>
</dbReference>
<dbReference type="GO" id="GO:0009678">
    <property type="term" value="F:diphosphate hydrolysis-driven proton transmembrane transporter activity"/>
    <property type="evidence" value="ECO:0007669"/>
    <property type="project" value="InterPro"/>
</dbReference>
<keyword evidence="7" id="KW-0406">Ion transport</keyword>
<keyword evidence="5" id="KW-1278">Translocase</keyword>
<keyword evidence="8 9" id="KW-0472">Membrane</keyword>
<proteinExistence type="predicted"/>
<feature type="transmembrane region" description="Helical" evidence="9">
    <location>
        <begin position="54"/>
        <end position="75"/>
    </location>
</feature>
<evidence type="ECO:0000313" key="10">
    <source>
        <dbReference type="EMBL" id="MYE38339.1"/>
    </source>
</evidence>
<dbReference type="Pfam" id="PF03030">
    <property type="entry name" value="H_PPase"/>
    <property type="match status" value="2"/>
</dbReference>
<evidence type="ECO:0000256" key="1">
    <source>
        <dbReference type="ARBA" id="ARBA00004127"/>
    </source>
</evidence>
<dbReference type="GO" id="GO:0004427">
    <property type="term" value="F:inorganic diphosphate phosphatase activity"/>
    <property type="evidence" value="ECO:0007669"/>
    <property type="project" value="InterPro"/>
</dbReference>
<dbReference type="Proteomes" id="UP000449092">
    <property type="component" value="Unassembled WGS sequence"/>
</dbReference>
<dbReference type="AlphaFoldDB" id="A0A845DA57"/>
<feature type="transmembrane region" description="Helical" evidence="9">
    <location>
        <begin position="121"/>
        <end position="147"/>
    </location>
</feature>
<dbReference type="InterPro" id="IPR004131">
    <property type="entry name" value="PPase-energised_H-pump"/>
</dbReference>
<feature type="transmembrane region" description="Helical" evidence="9">
    <location>
        <begin position="348"/>
        <end position="377"/>
    </location>
</feature>
<feature type="transmembrane region" description="Helical" evidence="9">
    <location>
        <begin position="81"/>
        <end position="100"/>
    </location>
</feature>
<dbReference type="GO" id="GO:0016020">
    <property type="term" value="C:membrane"/>
    <property type="evidence" value="ECO:0007669"/>
    <property type="project" value="InterPro"/>
</dbReference>
<gene>
    <name evidence="10" type="ORF">F4X82_02390</name>
</gene>
<evidence type="ECO:0000256" key="8">
    <source>
        <dbReference type="ARBA" id="ARBA00023136"/>
    </source>
</evidence>
<feature type="transmembrane region" description="Helical" evidence="9">
    <location>
        <begin position="153"/>
        <end position="172"/>
    </location>
</feature>
<keyword evidence="6 9" id="KW-1133">Transmembrane helix</keyword>
<comment type="subcellular location">
    <subcellularLocation>
        <location evidence="1">Endomembrane system</location>
        <topology evidence="1">Multi-pass membrane protein</topology>
    </subcellularLocation>
</comment>
<feature type="transmembrane region" description="Helical" evidence="9">
    <location>
        <begin position="242"/>
        <end position="260"/>
    </location>
</feature>
<keyword evidence="3 9" id="KW-0812">Transmembrane</keyword>
<evidence type="ECO:0000256" key="2">
    <source>
        <dbReference type="ARBA" id="ARBA00022448"/>
    </source>
</evidence>
<dbReference type="GO" id="GO:0012505">
    <property type="term" value="C:endomembrane system"/>
    <property type="evidence" value="ECO:0007669"/>
    <property type="project" value="UniProtKB-SubCell"/>
</dbReference>
<evidence type="ECO:0000256" key="7">
    <source>
        <dbReference type="ARBA" id="ARBA00023065"/>
    </source>
</evidence>
<name>A0A845DA57_9BACT</name>
<comment type="caution">
    <text evidence="10">The sequence shown here is derived from an EMBL/GenBank/DDBJ whole genome shotgun (WGS) entry which is preliminary data.</text>
</comment>
<feature type="transmembrane region" description="Helical" evidence="9">
    <location>
        <begin position="631"/>
        <end position="647"/>
    </location>
</feature>
<accession>A0A845DA57</accession>
<keyword evidence="4" id="KW-0460">Magnesium</keyword>